<evidence type="ECO:0000256" key="1">
    <source>
        <dbReference type="SAM" id="MobiDB-lite"/>
    </source>
</evidence>
<evidence type="ECO:0000313" key="2">
    <source>
        <dbReference type="EMBL" id="KAJ7047055.1"/>
    </source>
</evidence>
<gene>
    <name evidence="2" type="ORF">C8F04DRAFT_1248089</name>
</gene>
<dbReference type="AlphaFoldDB" id="A0AAD6TKM4"/>
<organism evidence="2 3">
    <name type="scientific">Mycena alexandri</name>
    <dbReference type="NCBI Taxonomy" id="1745969"/>
    <lineage>
        <taxon>Eukaryota</taxon>
        <taxon>Fungi</taxon>
        <taxon>Dikarya</taxon>
        <taxon>Basidiomycota</taxon>
        <taxon>Agaricomycotina</taxon>
        <taxon>Agaricomycetes</taxon>
        <taxon>Agaricomycetidae</taxon>
        <taxon>Agaricales</taxon>
        <taxon>Marasmiineae</taxon>
        <taxon>Mycenaceae</taxon>
        <taxon>Mycena</taxon>
    </lineage>
</organism>
<feature type="region of interest" description="Disordered" evidence="1">
    <location>
        <begin position="1"/>
        <end position="84"/>
    </location>
</feature>
<accession>A0AAD6TKM4</accession>
<protein>
    <submittedName>
        <fullName evidence="2">Uncharacterized protein</fullName>
    </submittedName>
</protein>
<comment type="caution">
    <text evidence="2">The sequence shown here is derived from an EMBL/GenBank/DDBJ whole genome shotgun (WGS) entry which is preliminary data.</text>
</comment>
<proteinExistence type="predicted"/>
<keyword evidence="3" id="KW-1185">Reference proteome</keyword>
<evidence type="ECO:0000313" key="3">
    <source>
        <dbReference type="Proteomes" id="UP001218188"/>
    </source>
</evidence>
<dbReference type="Proteomes" id="UP001218188">
    <property type="component" value="Unassembled WGS sequence"/>
</dbReference>
<feature type="compositionally biased region" description="Low complexity" evidence="1">
    <location>
        <begin position="20"/>
        <end position="42"/>
    </location>
</feature>
<name>A0AAD6TKM4_9AGAR</name>
<feature type="compositionally biased region" description="Low complexity" evidence="1">
    <location>
        <begin position="54"/>
        <end position="75"/>
    </location>
</feature>
<sequence length="280" mass="29968">MRIHTHTTADAGDAEDDLDLAPTTPLSTLPPRFNNPNSPSRPVLDAYTHPRPPRASSVRARVQPAAAAAAESSTADVRDAGEHDVGYGYGEVPVRGRVRVRAVPNSAFLRVNALHWLALVQFNSGENTEAASGTASAAAYPPTPRRPRECVVGLRVEGVGGAVVQISSLAAALAKLNIGIPVEDVIKAVHREDEAKRATLSAQATQRRAALSKLALYPTKQSTGLHMTTVSKFILKPTTPTNVDPLAKERRRRLVELTKDSFPDGKVPDPFTLSLVLGFK</sequence>
<reference evidence="2" key="1">
    <citation type="submission" date="2023-03" db="EMBL/GenBank/DDBJ databases">
        <title>Massive genome expansion in bonnet fungi (Mycena s.s.) driven by repeated elements and novel gene families across ecological guilds.</title>
        <authorList>
            <consortium name="Lawrence Berkeley National Laboratory"/>
            <person name="Harder C.B."/>
            <person name="Miyauchi S."/>
            <person name="Viragh M."/>
            <person name="Kuo A."/>
            <person name="Thoen E."/>
            <person name="Andreopoulos B."/>
            <person name="Lu D."/>
            <person name="Skrede I."/>
            <person name="Drula E."/>
            <person name="Henrissat B."/>
            <person name="Morin E."/>
            <person name="Kohler A."/>
            <person name="Barry K."/>
            <person name="LaButti K."/>
            <person name="Morin E."/>
            <person name="Salamov A."/>
            <person name="Lipzen A."/>
            <person name="Mereny Z."/>
            <person name="Hegedus B."/>
            <person name="Baldrian P."/>
            <person name="Stursova M."/>
            <person name="Weitz H."/>
            <person name="Taylor A."/>
            <person name="Grigoriev I.V."/>
            <person name="Nagy L.G."/>
            <person name="Martin F."/>
            <person name="Kauserud H."/>
        </authorList>
    </citation>
    <scope>NUCLEOTIDE SEQUENCE</scope>
    <source>
        <strain evidence="2">CBHHK200</strain>
    </source>
</reference>
<dbReference type="EMBL" id="JARJCM010000002">
    <property type="protein sequence ID" value="KAJ7047055.1"/>
    <property type="molecule type" value="Genomic_DNA"/>
</dbReference>